<name>A0A8S3VB50_MYTED</name>
<dbReference type="OrthoDB" id="6266789at2759"/>
<protein>
    <submittedName>
        <fullName evidence="1">Uncharacterized protein</fullName>
    </submittedName>
</protein>
<evidence type="ECO:0000313" key="1">
    <source>
        <dbReference type="EMBL" id="CAG2255220.1"/>
    </source>
</evidence>
<evidence type="ECO:0000313" key="2">
    <source>
        <dbReference type="Proteomes" id="UP000683360"/>
    </source>
</evidence>
<proteinExistence type="predicted"/>
<dbReference type="AlphaFoldDB" id="A0A8S3VB50"/>
<comment type="caution">
    <text evidence="1">The sequence shown here is derived from an EMBL/GenBank/DDBJ whole genome shotgun (WGS) entry which is preliminary data.</text>
</comment>
<accession>A0A8S3VB50</accession>
<sequence>MKVCAADEIQQKLQTPPFGFITNTDPHQLPGRHWVACYVDENSILEIFDSYGNSPDTLSPYITQYVNLFERTLFNHKRLQSSETKVCGQYCLFYLMCRSAPSGSGKTVFTKNILKHANGMFKSPISKIFFCYSMWQKIYNEMENEIADIQFYKGLPTMDILNEWGAVEGHKIIVFDDLIMQGVESEELVQLMCVEQITYILKTLTTNQVQVILEILYNVIKGVCPISKKNKTALMQRKRLIREVLRPDLTLNQRRRQLQKLKKNYLFSWRLAYIMARELMLVPKLKYQQLINNVKTKDETLNYTHSKREEDGKDDIQNKIPLHKNEEYTVNKKSDESYVRMKPKTFLKSKKNEVKKEFRSQKKHLKTKDSNKLKWISFKI</sequence>
<dbReference type="Gene3D" id="3.40.395.10">
    <property type="entry name" value="Adenoviral Proteinase, Chain A"/>
    <property type="match status" value="1"/>
</dbReference>
<reference evidence="1" key="1">
    <citation type="submission" date="2021-03" db="EMBL/GenBank/DDBJ databases">
        <authorList>
            <person name="Bekaert M."/>
        </authorList>
    </citation>
    <scope>NUCLEOTIDE SEQUENCE</scope>
</reference>
<keyword evidence="2" id="KW-1185">Reference proteome</keyword>
<dbReference type="Proteomes" id="UP000683360">
    <property type="component" value="Unassembled WGS sequence"/>
</dbReference>
<organism evidence="1 2">
    <name type="scientific">Mytilus edulis</name>
    <name type="common">Blue mussel</name>
    <dbReference type="NCBI Taxonomy" id="6550"/>
    <lineage>
        <taxon>Eukaryota</taxon>
        <taxon>Metazoa</taxon>
        <taxon>Spiralia</taxon>
        <taxon>Lophotrochozoa</taxon>
        <taxon>Mollusca</taxon>
        <taxon>Bivalvia</taxon>
        <taxon>Autobranchia</taxon>
        <taxon>Pteriomorphia</taxon>
        <taxon>Mytilida</taxon>
        <taxon>Mytiloidea</taxon>
        <taxon>Mytilidae</taxon>
        <taxon>Mytilinae</taxon>
        <taxon>Mytilus</taxon>
    </lineage>
</organism>
<gene>
    <name evidence="1" type="ORF">MEDL_66656</name>
</gene>
<dbReference type="EMBL" id="CAJPWZ010003260">
    <property type="protein sequence ID" value="CAG2255220.1"/>
    <property type="molecule type" value="Genomic_DNA"/>
</dbReference>